<gene>
    <name evidence="12" type="ORF">SY1_07980</name>
</gene>
<dbReference type="PANTHER" id="PTHR10815">
    <property type="entry name" value="METHYLATED-DNA--PROTEIN-CYSTEINE METHYLTRANSFERASE"/>
    <property type="match status" value="1"/>
</dbReference>
<dbReference type="Pfam" id="PF02870">
    <property type="entry name" value="Methyltransf_1N"/>
    <property type="match status" value="1"/>
</dbReference>
<dbReference type="FunFam" id="1.10.10.10:FF:000214">
    <property type="entry name" value="Methylated-DNA--protein-cysteine methyltransferase"/>
    <property type="match status" value="1"/>
</dbReference>
<dbReference type="GO" id="GO:0006307">
    <property type="term" value="P:DNA alkylation repair"/>
    <property type="evidence" value="ECO:0007669"/>
    <property type="project" value="UniProtKB-UniRule"/>
</dbReference>
<dbReference type="InterPro" id="IPR036217">
    <property type="entry name" value="MethylDNA_cys_MeTrfase_DNAb"/>
</dbReference>
<evidence type="ECO:0000256" key="1">
    <source>
        <dbReference type="ARBA" id="ARBA00001286"/>
    </source>
</evidence>
<keyword evidence="13" id="KW-1185">Reference proteome</keyword>
<keyword evidence="5 9" id="KW-0808">Transferase</keyword>
<reference evidence="12 13" key="2">
    <citation type="submission" date="2010-03" db="EMBL/GenBank/DDBJ databases">
        <authorList>
            <person name="Pajon A."/>
        </authorList>
    </citation>
    <scope>NUCLEOTIDE SEQUENCE [LARGE SCALE GENOMIC DNA]</scope>
    <source>
        <strain evidence="12 13">SGP1</strain>
    </source>
</reference>
<dbReference type="GO" id="GO:0003908">
    <property type="term" value="F:methylated-DNA-[protein]-cysteine S-methyltransferase activity"/>
    <property type="evidence" value="ECO:0007669"/>
    <property type="project" value="UniProtKB-UniRule"/>
</dbReference>
<dbReference type="CDD" id="cd06445">
    <property type="entry name" value="ATase"/>
    <property type="match status" value="1"/>
</dbReference>
<dbReference type="InterPro" id="IPR036631">
    <property type="entry name" value="MGMT_N_sf"/>
</dbReference>
<dbReference type="AlphaFoldDB" id="A0AB94IWC8"/>
<evidence type="ECO:0000256" key="5">
    <source>
        <dbReference type="ARBA" id="ARBA00022679"/>
    </source>
</evidence>
<name>A0AB94IWC8_9BACT</name>
<evidence type="ECO:0000256" key="4">
    <source>
        <dbReference type="ARBA" id="ARBA00022603"/>
    </source>
</evidence>
<evidence type="ECO:0000256" key="7">
    <source>
        <dbReference type="ARBA" id="ARBA00023204"/>
    </source>
</evidence>
<dbReference type="HAMAP" id="MF_00772">
    <property type="entry name" value="OGT"/>
    <property type="match status" value="1"/>
</dbReference>
<protein>
    <recommendedName>
        <fullName evidence="9">Methylated-DNA--protein-cysteine methyltransferase</fullName>
        <ecNumber evidence="9">2.1.1.63</ecNumber>
    </recommendedName>
    <alternativeName>
        <fullName evidence="9">6-O-methylguanine-DNA methyltransferase</fullName>
        <shortName evidence="9">MGMT</shortName>
    </alternativeName>
    <alternativeName>
        <fullName evidence="9">O-6-methylguanine-DNA-alkyltransferase</fullName>
    </alternativeName>
</protein>
<evidence type="ECO:0000259" key="11">
    <source>
        <dbReference type="Pfam" id="PF02870"/>
    </source>
</evidence>
<keyword evidence="6 9" id="KW-0227">DNA damage</keyword>
<dbReference type="RefSeq" id="WP_015556263.1">
    <property type="nucleotide sequence ID" value="NC_021038.1"/>
</dbReference>
<feature type="domain" description="Methylated-DNA-[protein]-cysteine S-methyltransferase DNA binding" evidence="10">
    <location>
        <begin position="78"/>
        <end position="163"/>
    </location>
</feature>
<keyword evidence="7 9" id="KW-0234">DNA repair</keyword>
<organism evidence="12 13">
    <name type="scientific">Fretibacterium fastidiosum</name>
    <dbReference type="NCBI Taxonomy" id="651822"/>
    <lineage>
        <taxon>Bacteria</taxon>
        <taxon>Thermotogati</taxon>
        <taxon>Synergistota</taxon>
        <taxon>Synergistia</taxon>
        <taxon>Synergistales</taxon>
        <taxon>Aminobacteriaceae</taxon>
        <taxon>Fretibacterium</taxon>
    </lineage>
</organism>
<dbReference type="GO" id="GO:0032259">
    <property type="term" value="P:methylation"/>
    <property type="evidence" value="ECO:0007669"/>
    <property type="project" value="UniProtKB-KW"/>
</dbReference>
<evidence type="ECO:0000256" key="9">
    <source>
        <dbReference type="HAMAP-Rule" id="MF_00772"/>
    </source>
</evidence>
<dbReference type="Gene3D" id="1.10.10.10">
    <property type="entry name" value="Winged helix-like DNA-binding domain superfamily/Winged helix DNA-binding domain"/>
    <property type="match status" value="1"/>
</dbReference>
<evidence type="ECO:0000256" key="2">
    <source>
        <dbReference type="ARBA" id="ARBA00008711"/>
    </source>
</evidence>
<evidence type="ECO:0000313" key="13">
    <source>
        <dbReference type="Proteomes" id="UP000008957"/>
    </source>
</evidence>
<dbReference type="EC" id="2.1.1.63" evidence="9"/>
<dbReference type="Pfam" id="PF01035">
    <property type="entry name" value="DNA_binding_1"/>
    <property type="match status" value="1"/>
</dbReference>
<dbReference type="SUPFAM" id="SSF46767">
    <property type="entry name" value="Methylated DNA-protein cysteine methyltransferase, C-terminal domain"/>
    <property type="match status" value="1"/>
</dbReference>
<sequence length="177" mass="19264">MQYLGRYTSPLGAITLGSDGESLIGLWFDGEKFFCDKITEDTEEGNLPVFDTTRRWLDVYFSGRAPDFTPPLKEIGSDFQLAVWQILRAIPFGHTVTYGDIAGRLARQRGLARMSAQAVGGAVGHNSISIIVPCHRVVGANGSLTGYAGGVDKKQKLLTLEGVDMSRLFVPRRGTAL</sequence>
<evidence type="ECO:0000259" key="10">
    <source>
        <dbReference type="Pfam" id="PF01035"/>
    </source>
</evidence>
<keyword evidence="3 9" id="KW-0963">Cytoplasm</keyword>
<dbReference type="SUPFAM" id="SSF53155">
    <property type="entry name" value="Methylated DNA-protein cysteine methyltransferase domain"/>
    <property type="match status" value="1"/>
</dbReference>
<comment type="catalytic activity">
    <reaction evidence="1 9">
        <text>a 4-O-methyl-thymidine in DNA + L-cysteinyl-[protein] = a thymidine in DNA + S-methyl-L-cysteinyl-[protein]</text>
        <dbReference type="Rhea" id="RHEA:53428"/>
        <dbReference type="Rhea" id="RHEA-COMP:10131"/>
        <dbReference type="Rhea" id="RHEA-COMP:10132"/>
        <dbReference type="Rhea" id="RHEA-COMP:13555"/>
        <dbReference type="Rhea" id="RHEA-COMP:13556"/>
        <dbReference type="ChEBI" id="CHEBI:29950"/>
        <dbReference type="ChEBI" id="CHEBI:82612"/>
        <dbReference type="ChEBI" id="CHEBI:137386"/>
        <dbReference type="ChEBI" id="CHEBI:137387"/>
        <dbReference type="EC" id="2.1.1.63"/>
    </reaction>
</comment>
<evidence type="ECO:0000256" key="8">
    <source>
        <dbReference type="ARBA" id="ARBA00049348"/>
    </source>
</evidence>
<accession>A0AB94IWC8</accession>
<evidence type="ECO:0000256" key="6">
    <source>
        <dbReference type="ARBA" id="ARBA00022763"/>
    </source>
</evidence>
<dbReference type="KEGG" id="sbr:SY1_07980"/>
<evidence type="ECO:0000313" key="12">
    <source>
        <dbReference type="EMBL" id="CBL28116.1"/>
    </source>
</evidence>
<evidence type="ECO:0000256" key="3">
    <source>
        <dbReference type="ARBA" id="ARBA00022490"/>
    </source>
</evidence>
<dbReference type="InterPro" id="IPR014048">
    <property type="entry name" value="MethylDNA_cys_MeTrfase_DNA-bd"/>
</dbReference>
<dbReference type="EMBL" id="FP929056">
    <property type="protein sequence ID" value="CBL28116.1"/>
    <property type="molecule type" value="Genomic_DNA"/>
</dbReference>
<dbReference type="InterPro" id="IPR036388">
    <property type="entry name" value="WH-like_DNA-bd_sf"/>
</dbReference>
<dbReference type="NCBIfam" id="TIGR00589">
    <property type="entry name" value="ogt"/>
    <property type="match status" value="1"/>
</dbReference>
<comment type="similarity">
    <text evidence="2 9">Belongs to the MGMT family.</text>
</comment>
<dbReference type="PANTHER" id="PTHR10815:SF5">
    <property type="entry name" value="METHYLATED-DNA--PROTEIN-CYSTEINE METHYLTRANSFERASE"/>
    <property type="match status" value="1"/>
</dbReference>
<dbReference type="InterPro" id="IPR023546">
    <property type="entry name" value="MGMT"/>
</dbReference>
<reference evidence="13" key="1">
    <citation type="submission" date="2010-03" db="EMBL/GenBank/DDBJ databases">
        <title>The genome sequence of Synergistetes sp. SGP1.</title>
        <authorList>
            <consortium name="metaHIT consortium -- http://www.metahit.eu/"/>
            <person name="Pajon A."/>
            <person name="Turner K."/>
            <person name="Parkhill J."/>
            <person name="Wade W."/>
            <person name="Vartoukian S."/>
        </authorList>
    </citation>
    <scope>NUCLEOTIDE SEQUENCE [LARGE SCALE GENOMIC DNA]</scope>
    <source>
        <strain evidence="13">SGP1</strain>
    </source>
</reference>
<comment type="catalytic activity">
    <reaction evidence="8 9">
        <text>a 6-O-methyl-2'-deoxyguanosine in DNA + L-cysteinyl-[protein] = S-methyl-L-cysteinyl-[protein] + a 2'-deoxyguanosine in DNA</text>
        <dbReference type="Rhea" id="RHEA:24000"/>
        <dbReference type="Rhea" id="RHEA-COMP:10131"/>
        <dbReference type="Rhea" id="RHEA-COMP:10132"/>
        <dbReference type="Rhea" id="RHEA-COMP:11367"/>
        <dbReference type="Rhea" id="RHEA-COMP:11368"/>
        <dbReference type="ChEBI" id="CHEBI:29950"/>
        <dbReference type="ChEBI" id="CHEBI:82612"/>
        <dbReference type="ChEBI" id="CHEBI:85445"/>
        <dbReference type="ChEBI" id="CHEBI:85448"/>
        <dbReference type="EC" id="2.1.1.63"/>
    </reaction>
</comment>
<feature type="domain" description="Methylguanine DNA methyltransferase ribonuclease-like" evidence="11">
    <location>
        <begin position="5"/>
        <end position="72"/>
    </location>
</feature>
<comment type="miscellaneous">
    <text evidence="9">This enzyme catalyzes only one turnover and therefore is not strictly catalytic. According to one definition, an enzyme is a biocatalyst that acts repeatedly and over many reaction cycles.</text>
</comment>
<dbReference type="PROSITE" id="PS00374">
    <property type="entry name" value="MGMT"/>
    <property type="match status" value="1"/>
</dbReference>
<comment type="function">
    <text evidence="9">Involved in the cellular defense against the biological effects of O6-methylguanine (O6-MeG) and O4-methylthymine (O4-MeT) in DNA. Repairs the methylated nucleobase in DNA by stoichiometrically transferring the methyl group to a cysteine residue in the enzyme. This is a suicide reaction: the enzyme is irreversibly inactivated.</text>
</comment>
<comment type="subcellular location">
    <subcellularLocation>
        <location evidence="9">Cytoplasm</location>
    </subcellularLocation>
</comment>
<keyword evidence="4 9" id="KW-0489">Methyltransferase</keyword>
<dbReference type="InterPro" id="IPR001497">
    <property type="entry name" value="MethylDNA_cys_MeTrfase_AS"/>
</dbReference>
<dbReference type="GO" id="GO:0005737">
    <property type="term" value="C:cytoplasm"/>
    <property type="evidence" value="ECO:0007669"/>
    <property type="project" value="UniProtKB-SubCell"/>
</dbReference>
<dbReference type="InterPro" id="IPR008332">
    <property type="entry name" value="MethylG_MeTrfase_N"/>
</dbReference>
<dbReference type="Gene3D" id="3.30.160.70">
    <property type="entry name" value="Methylated DNA-protein cysteine methyltransferase domain"/>
    <property type="match status" value="1"/>
</dbReference>
<proteinExistence type="inferred from homology"/>
<feature type="active site" description="Nucleophile; methyl group acceptor" evidence="9">
    <location>
        <position position="134"/>
    </location>
</feature>
<dbReference type="Proteomes" id="UP000008957">
    <property type="component" value="Chromosome"/>
</dbReference>